<evidence type="ECO:0000256" key="2">
    <source>
        <dbReference type="ARBA" id="ARBA00022670"/>
    </source>
</evidence>
<reference evidence="6" key="1">
    <citation type="submission" date="2024-05" db="EMBL/GenBank/DDBJ databases">
        <title>Herbiconiux sp. A18JL235.</title>
        <authorList>
            <person name="Zhang G."/>
        </authorList>
    </citation>
    <scope>NUCLEOTIDE SEQUENCE</scope>
    <source>
        <strain evidence="6">A18JL235</strain>
    </source>
</reference>
<evidence type="ECO:0000313" key="6">
    <source>
        <dbReference type="EMBL" id="XDI05184.1"/>
    </source>
</evidence>
<sequence>MIRALPTPHARSHGTRALRRGTAATAVGTLTVLALTACSFGFGSGPADRGGASGAAEPGADTTGAVAFDDVQSAVLQIEAVGTFADPSYGDYEGAGRGTGFLISPDGLALTNNHVVVGAGTLDVWRGGDTAKTLNAQVVASSECLDLALIQLQKGDYPYFAWHEGEITTATDVYAAGFPLGDPTFTMTRGIVSKASTPGETPWASLDSVIEHDARIRPGNSGGPLVDAEGRLMGVNYAGSDLYDTNLAIHRDEVQAVLDELEVGTDVLSLGINAHALTDDEGNGLGVWVSSVAAGSTADAAGVEPGDVLTRMQGVTLAQDGTLADYCDVLRTHGQSGVIDGELYRPSEGLYYRGQFSGDEFEPVEVIAGSGVSGADGGSTTGAFETVSDDSGAILVEVPAAWSEIDGAPLQTDAGSWASIVAAPSLAGFNDSWNTPGVAIAASAEAVGVIDPQALLQGSADFLLGEGCVSLGRQPFADGYHTGQFEVFDSCGGVGAQYVTLAATSDDGSYVITVNVQANSDDDLAAVDRILGSFIAQF</sequence>
<dbReference type="InterPro" id="IPR041489">
    <property type="entry name" value="PDZ_6"/>
</dbReference>
<protein>
    <submittedName>
        <fullName evidence="6">S1C family serine protease</fullName>
        <ecNumber evidence="6">3.4.21.-</ecNumber>
    </submittedName>
</protein>
<gene>
    <name evidence="6" type="ORF">ABFY20_17975</name>
</gene>
<dbReference type="InterPro" id="IPR051201">
    <property type="entry name" value="Chloro_Bact_Ser_Proteases"/>
</dbReference>
<dbReference type="InterPro" id="IPR009003">
    <property type="entry name" value="Peptidase_S1_PA"/>
</dbReference>
<dbReference type="EMBL" id="CP162511">
    <property type="protein sequence ID" value="XDI05184.1"/>
    <property type="molecule type" value="Genomic_DNA"/>
</dbReference>
<dbReference type="SUPFAM" id="SSF50494">
    <property type="entry name" value="Trypsin-like serine proteases"/>
    <property type="match status" value="1"/>
</dbReference>
<organism evidence="6">
    <name type="scientific">Herbiconiux sp. A18JL235</name>
    <dbReference type="NCBI Taxonomy" id="3152363"/>
    <lineage>
        <taxon>Bacteria</taxon>
        <taxon>Bacillati</taxon>
        <taxon>Actinomycetota</taxon>
        <taxon>Actinomycetes</taxon>
        <taxon>Micrococcales</taxon>
        <taxon>Microbacteriaceae</taxon>
        <taxon>Herbiconiux</taxon>
    </lineage>
</organism>
<dbReference type="Pfam" id="PF17820">
    <property type="entry name" value="PDZ_6"/>
    <property type="match status" value="1"/>
</dbReference>
<evidence type="ECO:0000259" key="5">
    <source>
        <dbReference type="PROSITE" id="PS50106"/>
    </source>
</evidence>
<keyword evidence="4" id="KW-0812">Transmembrane</keyword>
<dbReference type="AlphaFoldDB" id="A0AB39BG09"/>
<dbReference type="Gene3D" id="2.30.42.10">
    <property type="match status" value="1"/>
</dbReference>
<comment type="similarity">
    <text evidence="1">Belongs to the peptidase S1C family.</text>
</comment>
<keyword evidence="2 6" id="KW-0645">Protease</keyword>
<dbReference type="PANTHER" id="PTHR43343">
    <property type="entry name" value="PEPTIDASE S12"/>
    <property type="match status" value="1"/>
</dbReference>
<keyword evidence="4" id="KW-1133">Transmembrane helix</keyword>
<feature type="transmembrane region" description="Helical" evidence="4">
    <location>
        <begin position="21"/>
        <end position="42"/>
    </location>
</feature>
<keyword evidence="4" id="KW-0472">Membrane</keyword>
<dbReference type="GO" id="GO:0006508">
    <property type="term" value="P:proteolysis"/>
    <property type="evidence" value="ECO:0007669"/>
    <property type="project" value="UniProtKB-KW"/>
</dbReference>
<dbReference type="PRINTS" id="PR00834">
    <property type="entry name" value="PROTEASES2C"/>
</dbReference>
<dbReference type="Pfam" id="PF13365">
    <property type="entry name" value="Trypsin_2"/>
    <property type="match status" value="1"/>
</dbReference>
<evidence type="ECO:0000256" key="3">
    <source>
        <dbReference type="ARBA" id="ARBA00022801"/>
    </source>
</evidence>
<dbReference type="PANTHER" id="PTHR43343:SF3">
    <property type="entry name" value="PROTEASE DO-LIKE 8, CHLOROPLASTIC"/>
    <property type="match status" value="1"/>
</dbReference>
<dbReference type="GO" id="GO:0004252">
    <property type="term" value="F:serine-type endopeptidase activity"/>
    <property type="evidence" value="ECO:0007669"/>
    <property type="project" value="InterPro"/>
</dbReference>
<dbReference type="RefSeq" id="WP_368497568.1">
    <property type="nucleotide sequence ID" value="NZ_CP162511.1"/>
</dbReference>
<dbReference type="InterPro" id="IPR043504">
    <property type="entry name" value="Peptidase_S1_PA_chymotrypsin"/>
</dbReference>
<keyword evidence="3 6" id="KW-0378">Hydrolase</keyword>
<evidence type="ECO:0000256" key="1">
    <source>
        <dbReference type="ARBA" id="ARBA00010541"/>
    </source>
</evidence>
<dbReference type="InterPro" id="IPR036034">
    <property type="entry name" value="PDZ_sf"/>
</dbReference>
<dbReference type="Gene3D" id="2.40.10.10">
    <property type="entry name" value="Trypsin-like serine proteases"/>
    <property type="match status" value="2"/>
</dbReference>
<name>A0AB39BG09_9MICO</name>
<dbReference type="PROSITE" id="PS50106">
    <property type="entry name" value="PDZ"/>
    <property type="match status" value="1"/>
</dbReference>
<evidence type="ECO:0000256" key="4">
    <source>
        <dbReference type="SAM" id="Phobius"/>
    </source>
</evidence>
<dbReference type="EC" id="3.4.21.-" evidence="6"/>
<dbReference type="SUPFAM" id="SSF50156">
    <property type="entry name" value="PDZ domain-like"/>
    <property type="match status" value="1"/>
</dbReference>
<accession>A0AB39BG09</accession>
<dbReference type="InterPro" id="IPR001478">
    <property type="entry name" value="PDZ"/>
</dbReference>
<feature type="domain" description="PDZ" evidence="5">
    <location>
        <begin position="255"/>
        <end position="331"/>
    </location>
</feature>
<dbReference type="InterPro" id="IPR001940">
    <property type="entry name" value="Peptidase_S1C"/>
</dbReference>
<proteinExistence type="inferred from homology"/>